<sequence length="482" mass="53238">MPLDQDVEGEARRKRPRVDGKPLAQDGESVERSQLETTDARAAPEEEEPHKPLAQDGESVERSQMEATDARVAPEKESPGCSLPAPKLSEEMRDTFRRIMTRYAANRPNDARKDRRESVDCCNLTVETEFCDVDDGSFRSCKARKVAVLASKSVVSLSSFSDGKRIRVCSGFIMGSDPCNNSSKILTSATLVRSLSTQNILIPDLKVKVGLPNGLTYDGLISMVDFHYNLAVVEVKSNEKLPEAVLVDEVIKKGAVLAIGRFYDHGGVMCAQGVIRKQASTFDCSELLVSSCHTTMAGVGGPLVNYSGHVVGMNFYGENDTPFLSTAVIIRSLDHWKSYGKIIRPWLGLFYTPLDMLPLRVLEKCTYVNKGLYILKVTEGSPADVAGLCVGDVLIECAGKVLSTAPELGALLLDLCNKQMESNTLESNVTVEVVVRKQRNGRKERKTVIASVLSECNYYSWYDPLPSYKDKKMVTMRFMESY</sequence>
<protein>
    <submittedName>
        <fullName evidence="1">Uncharacterized protein</fullName>
    </submittedName>
</protein>
<dbReference type="EnsemblPlants" id="AVESA.00010b.r2.2AG0254550.1">
    <property type="protein sequence ID" value="AVESA.00010b.r2.2AG0254550.1.CDS"/>
    <property type="gene ID" value="AVESA.00010b.r2.2AG0254550"/>
</dbReference>
<evidence type="ECO:0000313" key="1">
    <source>
        <dbReference type="EnsemblPlants" id="AVESA.00010b.r2.2AG0254550.1.CDS"/>
    </source>
</evidence>
<dbReference type="Proteomes" id="UP001732700">
    <property type="component" value="Chromosome 2A"/>
</dbReference>
<accession>A0ACD5UHV6</accession>
<keyword evidence="2" id="KW-1185">Reference proteome</keyword>
<organism evidence="1 2">
    <name type="scientific">Avena sativa</name>
    <name type="common">Oat</name>
    <dbReference type="NCBI Taxonomy" id="4498"/>
    <lineage>
        <taxon>Eukaryota</taxon>
        <taxon>Viridiplantae</taxon>
        <taxon>Streptophyta</taxon>
        <taxon>Embryophyta</taxon>
        <taxon>Tracheophyta</taxon>
        <taxon>Spermatophyta</taxon>
        <taxon>Magnoliopsida</taxon>
        <taxon>Liliopsida</taxon>
        <taxon>Poales</taxon>
        <taxon>Poaceae</taxon>
        <taxon>BOP clade</taxon>
        <taxon>Pooideae</taxon>
        <taxon>Poodae</taxon>
        <taxon>Poeae</taxon>
        <taxon>Poeae Chloroplast Group 1 (Aveneae type)</taxon>
        <taxon>Aveninae</taxon>
        <taxon>Avena</taxon>
    </lineage>
</organism>
<proteinExistence type="predicted"/>
<reference evidence="1" key="2">
    <citation type="submission" date="2025-09" db="UniProtKB">
        <authorList>
            <consortium name="EnsemblPlants"/>
        </authorList>
    </citation>
    <scope>IDENTIFICATION</scope>
</reference>
<evidence type="ECO:0000313" key="2">
    <source>
        <dbReference type="Proteomes" id="UP001732700"/>
    </source>
</evidence>
<name>A0ACD5UHV6_AVESA</name>
<reference evidence="1" key="1">
    <citation type="submission" date="2021-05" db="EMBL/GenBank/DDBJ databases">
        <authorList>
            <person name="Scholz U."/>
            <person name="Mascher M."/>
            <person name="Fiebig A."/>
        </authorList>
    </citation>
    <scope>NUCLEOTIDE SEQUENCE [LARGE SCALE GENOMIC DNA]</scope>
</reference>